<reference evidence="4" key="1">
    <citation type="submission" date="2014-07" db="EMBL/GenBank/DDBJ databases">
        <authorList>
            <person name="Urmite Genomes Urmite Genomes"/>
        </authorList>
    </citation>
    <scope>NUCLEOTIDE SEQUENCE</scope>
    <source>
        <strain evidence="4">13S34_air</strain>
    </source>
</reference>
<dbReference type="PATRIC" id="fig|1461583.4.peg.2110"/>
<name>A0A078MHJ2_9BACL</name>
<organism evidence="4">
    <name type="scientific">Metalysinibacillus saudimassiliensis</name>
    <dbReference type="NCBI Taxonomy" id="1461583"/>
    <lineage>
        <taxon>Bacteria</taxon>
        <taxon>Bacillati</taxon>
        <taxon>Bacillota</taxon>
        <taxon>Bacilli</taxon>
        <taxon>Bacillales</taxon>
        <taxon>Caryophanaceae</taxon>
        <taxon>Metalysinibacillus</taxon>
    </lineage>
</organism>
<dbReference type="Pfam" id="PF02230">
    <property type="entry name" value="Abhydrolase_2"/>
    <property type="match status" value="1"/>
</dbReference>
<dbReference type="InterPro" id="IPR050565">
    <property type="entry name" value="LYPA1-2/EST-like"/>
</dbReference>
<protein>
    <submittedName>
        <fullName evidence="4">Putative hydrolase MhqD</fullName>
    </submittedName>
</protein>
<dbReference type="AlphaFoldDB" id="A0A078MHJ2"/>
<dbReference type="PANTHER" id="PTHR10655:SF17">
    <property type="entry name" value="LYSOPHOSPHOLIPASE-LIKE PROTEIN 1"/>
    <property type="match status" value="1"/>
</dbReference>
<proteinExistence type="inferred from homology"/>
<dbReference type="GO" id="GO:0016787">
    <property type="term" value="F:hydrolase activity"/>
    <property type="evidence" value="ECO:0007669"/>
    <property type="project" value="UniProtKB-KW"/>
</dbReference>
<sequence>MNTPFTFTHYRPKNEQPTTTYPAIFLLHGMGSNEQDLLQLLDTVPAHIFAIRGPIAHGNGYAFFTIGEEEQPVRAIFDKVVVAFSQFVEQALIEFSINPQQVYVVGFNQGAVIAQSSAFVLGNQVTGVAALSGFLPNFVQEEYVKKDISQVAFFISHGTYDYIYPFKEAEQAAVFLEACDANVTLMAYEDGHGVTPQNRADFNDFLHQHIAKV</sequence>
<evidence type="ECO:0000259" key="3">
    <source>
        <dbReference type="Pfam" id="PF02230"/>
    </source>
</evidence>
<dbReference type="EMBL" id="LN483076">
    <property type="protein sequence ID" value="CEA04882.1"/>
    <property type="molecule type" value="Genomic_DNA"/>
</dbReference>
<evidence type="ECO:0000256" key="1">
    <source>
        <dbReference type="ARBA" id="ARBA00006499"/>
    </source>
</evidence>
<accession>A0A078MHJ2</accession>
<dbReference type="InterPro" id="IPR029058">
    <property type="entry name" value="AB_hydrolase_fold"/>
</dbReference>
<comment type="similarity">
    <text evidence="1">Belongs to the AB hydrolase superfamily. AB hydrolase 2 family.</text>
</comment>
<keyword evidence="2 4" id="KW-0378">Hydrolase</keyword>
<gene>
    <name evidence="4" type="primary">mhqD_2</name>
    <name evidence="4" type="ORF">BN1050_02192</name>
</gene>
<feature type="domain" description="Phospholipase/carboxylesterase/thioesterase" evidence="3">
    <location>
        <begin position="23"/>
        <end position="210"/>
    </location>
</feature>
<dbReference type="PANTHER" id="PTHR10655">
    <property type="entry name" value="LYSOPHOSPHOLIPASE-RELATED"/>
    <property type="match status" value="1"/>
</dbReference>
<dbReference type="InterPro" id="IPR003140">
    <property type="entry name" value="PLipase/COase/thioEstase"/>
</dbReference>
<evidence type="ECO:0000256" key="2">
    <source>
        <dbReference type="ARBA" id="ARBA00022801"/>
    </source>
</evidence>
<dbReference type="Gene3D" id="3.40.50.1820">
    <property type="entry name" value="alpha/beta hydrolase"/>
    <property type="match status" value="1"/>
</dbReference>
<evidence type="ECO:0000313" key="4">
    <source>
        <dbReference type="EMBL" id="CEA04882.1"/>
    </source>
</evidence>
<dbReference type="SUPFAM" id="SSF53474">
    <property type="entry name" value="alpha/beta-Hydrolases"/>
    <property type="match status" value="1"/>
</dbReference>
<dbReference type="HOGENOM" id="CLU_049413_5_3_9"/>